<dbReference type="PANTHER" id="PTHR39083">
    <property type="entry name" value="CYCLIC DI-GMP-BINDING PROTEIN"/>
    <property type="match status" value="1"/>
</dbReference>
<evidence type="ECO:0000256" key="1">
    <source>
        <dbReference type="ARBA" id="ARBA00004162"/>
    </source>
</evidence>
<keyword evidence="8" id="KW-0808">Transferase</keyword>
<feature type="signal peptide" evidence="7">
    <location>
        <begin position="1"/>
        <end position="25"/>
    </location>
</feature>
<dbReference type="Pfam" id="PF03170">
    <property type="entry name" value="BcsB"/>
    <property type="match status" value="1"/>
</dbReference>
<evidence type="ECO:0000256" key="3">
    <source>
        <dbReference type="ARBA" id="ARBA00022692"/>
    </source>
</evidence>
<proteinExistence type="predicted"/>
<dbReference type="PANTHER" id="PTHR39083:SF1">
    <property type="entry name" value="CYCLIC DI-GMP-BINDING PROTEIN"/>
    <property type="match status" value="1"/>
</dbReference>
<reference evidence="8" key="1">
    <citation type="journal article" date="2014" name="Int. J. Syst. Evol. Microbiol.">
        <title>Complete genome sequence of Corynebacterium casei LMG S-19264T (=DSM 44701T), isolated from a smear-ripened cheese.</title>
        <authorList>
            <consortium name="US DOE Joint Genome Institute (JGI-PGF)"/>
            <person name="Walter F."/>
            <person name="Albersmeier A."/>
            <person name="Kalinowski J."/>
            <person name="Ruckert C."/>
        </authorList>
    </citation>
    <scope>NUCLEOTIDE SEQUENCE</scope>
    <source>
        <strain evidence="8">CGMCC 1.16134</strain>
    </source>
</reference>
<protein>
    <submittedName>
        <fullName evidence="8">Glycosyl transferase</fullName>
    </submittedName>
</protein>
<keyword evidence="3 6" id="KW-0812">Transmembrane</keyword>
<dbReference type="InterPro" id="IPR018513">
    <property type="entry name" value="Cell_synthase_bac"/>
</dbReference>
<feature type="transmembrane region" description="Helical" evidence="6">
    <location>
        <begin position="661"/>
        <end position="683"/>
    </location>
</feature>
<dbReference type="GO" id="GO:0005886">
    <property type="term" value="C:plasma membrane"/>
    <property type="evidence" value="ECO:0007669"/>
    <property type="project" value="UniProtKB-SubCell"/>
</dbReference>
<evidence type="ECO:0000313" key="8">
    <source>
        <dbReference type="EMBL" id="GGF93419.1"/>
    </source>
</evidence>
<comment type="caution">
    <text evidence="8">The sequence shown here is derived from an EMBL/GenBank/DDBJ whole genome shotgun (WGS) entry which is preliminary data.</text>
</comment>
<name>A0A917CPU6_9BACL</name>
<comment type="subcellular location">
    <subcellularLocation>
        <location evidence="1">Cell membrane</location>
        <topology evidence="1">Single-pass membrane protein</topology>
    </subcellularLocation>
</comment>
<accession>A0A917CPU6</accession>
<keyword evidence="4 6" id="KW-1133">Transmembrane helix</keyword>
<dbReference type="GO" id="GO:0006011">
    <property type="term" value="P:UDP-alpha-D-glucose metabolic process"/>
    <property type="evidence" value="ECO:0007669"/>
    <property type="project" value="InterPro"/>
</dbReference>
<evidence type="ECO:0000256" key="6">
    <source>
        <dbReference type="SAM" id="Phobius"/>
    </source>
</evidence>
<evidence type="ECO:0000313" key="9">
    <source>
        <dbReference type="Proteomes" id="UP000637643"/>
    </source>
</evidence>
<dbReference type="Gene3D" id="2.60.120.260">
    <property type="entry name" value="Galactose-binding domain-like"/>
    <property type="match status" value="2"/>
</dbReference>
<evidence type="ECO:0000256" key="4">
    <source>
        <dbReference type="ARBA" id="ARBA00022989"/>
    </source>
</evidence>
<keyword evidence="7" id="KW-0732">Signal</keyword>
<sequence>MMKKQWVILAVCFLLFLTQIEAASAAVPPGHGRQTYVTSFTGTDTLTGTSSRQQAFEVMEYWNVEELRVNLRFQISQITEDQESSVTLSLNGSPFYTFRPTVQNNGEQQLTIPAPKGFLKEGTNTLSIQGYLRTTTNLDQVCVVHNTTDNWLHLFNTSSVDVIYTPKALTGGISDFSQRFSGIDTVKSNRSLLAVPEGSTGAELEAAAYALSGFANANSLSDRTLPLLPYRADTVKGKGAVVLVAMYDHVPAALKAQLDTDEDLQSHALIQLVNKDSQPTLVVTSKDESLLIKAGRLIANSELLAQLSSDLKVVDDATETATPTLAISSDVSFTETGDQLTGPYHQEQIYYVSLPSNRSIADSGKISLDFRYAQNLDFDRSLVTVSINDTPIGSKKLTKELANKDSLNLAVPQNLNISGNFSVKVAFDLELPSLICTPNTQQMPWAYISKDSVMKLNTKDRTDLLFNNYPYPFLRDEVYNHVAVVLPQEMDDYSYQSLANVFNLLGQYATGNTGDVHFYTDSVNTDNLQNNNIIAIGTYEDNKVIRDNNDKLYFKYNTDGSSILSNEKMSIDAAYGARIGTLQLIESPYESGRGFLAVTGANSQNYYLSSKLIATEKDKWRVFGDGVVSDKDGNVSAYRFKTISGTEEDSALQNITERSDVFGFIVAVVLVIALVLLSLILLLRKHLKKRGDRRET</sequence>
<organism evidence="8 9">
    <name type="scientific">Paenibacillus albidus</name>
    <dbReference type="NCBI Taxonomy" id="2041023"/>
    <lineage>
        <taxon>Bacteria</taxon>
        <taxon>Bacillati</taxon>
        <taxon>Bacillota</taxon>
        <taxon>Bacilli</taxon>
        <taxon>Bacillales</taxon>
        <taxon>Paenibacillaceae</taxon>
        <taxon>Paenibacillus</taxon>
    </lineage>
</organism>
<evidence type="ECO:0000256" key="7">
    <source>
        <dbReference type="SAM" id="SignalP"/>
    </source>
</evidence>
<dbReference type="EMBL" id="BMKR01000020">
    <property type="protein sequence ID" value="GGF93419.1"/>
    <property type="molecule type" value="Genomic_DNA"/>
</dbReference>
<reference evidence="8" key="2">
    <citation type="submission" date="2020-09" db="EMBL/GenBank/DDBJ databases">
        <authorList>
            <person name="Sun Q."/>
            <person name="Zhou Y."/>
        </authorList>
    </citation>
    <scope>NUCLEOTIDE SEQUENCE</scope>
    <source>
        <strain evidence="8">CGMCC 1.16134</strain>
    </source>
</reference>
<dbReference type="RefSeq" id="WP_189028515.1">
    <property type="nucleotide sequence ID" value="NZ_BMKR01000020.1"/>
</dbReference>
<dbReference type="AlphaFoldDB" id="A0A917CPU6"/>
<keyword evidence="2" id="KW-1003">Cell membrane</keyword>
<gene>
    <name evidence="8" type="ORF">GCM10010912_42950</name>
</gene>
<dbReference type="Proteomes" id="UP000637643">
    <property type="component" value="Unassembled WGS sequence"/>
</dbReference>
<evidence type="ECO:0000256" key="2">
    <source>
        <dbReference type="ARBA" id="ARBA00022475"/>
    </source>
</evidence>
<dbReference type="GO" id="GO:0016740">
    <property type="term" value="F:transferase activity"/>
    <property type="evidence" value="ECO:0007669"/>
    <property type="project" value="UniProtKB-KW"/>
</dbReference>
<evidence type="ECO:0000256" key="5">
    <source>
        <dbReference type="ARBA" id="ARBA00023136"/>
    </source>
</evidence>
<keyword evidence="5 6" id="KW-0472">Membrane</keyword>
<keyword evidence="9" id="KW-1185">Reference proteome</keyword>
<feature type="chain" id="PRO_5037125844" evidence="7">
    <location>
        <begin position="26"/>
        <end position="696"/>
    </location>
</feature>